<dbReference type="Proteomes" id="UP000320776">
    <property type="component" value="Chromosome"/>
</dbReference>
<keyword evidence="2" id="KW-0255">Endonuclease</keyword>
<dbReference type="GO" id="GO:0003677">
    <property type="term" value="F:DNA binding"/>
    <property type="evidence" value="ECO:0007669"/>
    <property type="project" value="InterPro"/>
</dbReference>
<organism evidence="2 3">
    <name type="scientific">Sporomusa termitida</name>
    <dbReference type="NCBI Taxonomy" id="2377"/>
    <lineage>
        <taxon>Bacteria</taxon>
        <taxon>Bacillati</taxon>
        <taxon>Bacillota</taxon>
        <taxon>Negativicutes</taxon>
        <taxon>Selenomonadales</taxon>
        <taxon>Sporomusaceae</taxon>
        <taxon>Sporomusa</taxon>
    </lineage>
</organism>
<sequence>MQEEADAEFNHNDFIQQAKSMVEDAIGHLDPWEMQDLVAGILRAMGYQVRVSPKGPDGGVDILAHKDAFGFEKPVVKVQVKHRKDTSSAPEIQQLLGASPMGGSCIFVATGGFKSTAVKVAQQNDVKLIDLPGLADLLTDWYESLPNETKALIPMKKVYVPFK</sequence>
<gene>
    <name evidence="2" type="ORF">SPTER_32270</name>
</gene>
<dbReference type="PANTHER" id="PTHR30015">
    <property type="entry name" value="MRR RESTRICTION SYSTEM PROTEIN"/>
    <property type="match status" value="1"/>
</dbReference>
<dbReference type="KEGG" id="sted:SPTER_32270"/>
<name>A0A517DWU0_9FIRM</name>
<feature type="domain" description="Restriction endonuclease type IV Mrr" evidence="1">
    <location>
        <begin position="29"/>
        <end position="138"/>
    </location>
</feature>
<evidence type="ECO:0000313" key="2">
    <source>
        <dbReference type="EMBL" id="QDR81812.1"/>
    </source>
</evidence>
<dbReference type="InterPro" id="IPR052906">
    <property type="entry name" value="Type_IV_Methyl-Rstrct_Enzyme"/>
</dbReference>
<keyword evidence="3" id="KW-1185">Reference proteome</keyword>
<dbReference type="AlphaFoldDB" id="A0A517DWU0"/>
<reference evidence="2 3" key="1">
    <citation type="submission" date="2019-02" db="EMBL/GenBank/DDBJ databases">
        <title>Closed genome of Sporomusa termitida DSM 4440.</title>
        <authorList>
            <person name="Poehlein A."/>
            <person name="Daniel R."/>
        </authorList>
    </citation>
    <scope>NUCLEOTIDE SEQUENCE [LARGE SCALE GENOMIC DNA]</scope>
    <source>
        <strain evidence="2 3">DSM 4440</strain>
    </source>
</reference>
<keyword evidence="2" id="KW-0540">Nuclease</keyword>
<dbReference type="RefSeq" id="WP_144351264.1">
    <property type="nucleotide sequence ID" value="NZ_CP036259.1"/>
</dbReference>
<evidence type="ECO:0000259" key="1">
    <source>
        <dbReference type="Pfam" id="PF04471"/>
    </source>
</evidence>
<accession>A0A517DWU0</accession>
<dbReference type="InterPro" id="IPR007560">
    <property type="entry name" value="Restrct_endonuc_IV_Mrr"/>
</dbReference>
<keyword evidence="2" id="KW-0378">Hydrolase</keyword>
<dbReference type="InterPro" id="IPR011856">
    <property type="entry name" value="tRNA_endonuc-like_dom_sf"/>
</dbReference>
<dbReference type="SUPFAM" id="SSF52980">
    <property type="entry name" value="Restriction endonuclease-like"/>
    <property type="match status" value="1"/>
</dbReference>
<dbReference type="GO" id="GO:0043590">
    <property type="term" value="C:bacterial nucleoid"/>
    <property type="evidence" value="ECO:0007669"/>
    <property type="project" value="TreeGrafter"/>
</dbReference>
<dbReference type="PANTHER" id="PTHR30015:SF7">
    <property type="entry name" value="TYPE IV METHYL-DIRECTED RESTRICTION ENZYME ECOKMRR"/>
    <property type="match status" value="1"/>
</dbReference>
<proteinExistence type="predicted"/>
<dbReference type="InterPro" id="IPR011335">
    <property type="entry name" value="Restrct_endonuc-II-like"/>
</dbReference>
<dbReference type="EMBL" id="CP036259">
    <property type="protein sequence ID" value="QDR81812.1"/>
    <property type="molecule type" value="Genomic_DNA"/>
</dbReference>
<dbReference type="Gene3D" id="3.40.1350.10">
    <property type="match status" value="1"/>
</dbReference>
<dbReference type="OrthoDB" id="9781481at2"/>
<dbReference type="GO" id="GO:0009307">
    <property type="term" value="P:DNA restriction-modification system"/>
    <property type="evidence" value="ECO:0007669"/>
    <property type="project" value="InterPro"/>
</dbReference>
<evidence type="ECO:0000313" key="3">
    <source>
        <dbReference type="Proteomes" id="UP000320776"/>
    </source>
</evidence>
<protein>
    <submittedName>
        <fullName evidence="2">Restriction endonuclease</fullName>
    </submittedName>
</protein>
<dbReference type="GO" id="GO:0015666">
    <property type="term" value="F:restriction endodeoxyribonuclease activity"/>
    <property type="evidence" value="ECO:0007669"/>
    <property type="project" value="TreeGrafter"/>
</dbReference>
<dbReference type="Pfam" id="PF04471">
    <property type="entry name" value="Mrr_cat"/>
    <property type="match status" value="1"/>
</dbReference>